<dbReference type="PANTHER" id="PTHR11638:SF18">
    <property type="entry name" value="HEAT SHOCK PROTEIN 104"/>
    <property type="match status" value="1"/>
</dbReference>
<keyword evidence="9" id="KW-1185">Reference proteome</keyword>
<keyword evidence="1 5" id="KW-0677">Repeat</keyword>
<dbReference type="PROSITE" id="PS51903">
    <property type="entry name" value="CLP_R"/>
    <property type="match status" value="1"/>
</dbReference>
<dbReference type="SUPFAM" id="SSF81923">
    <property type="entry name" value="Double Clp-N motif"/>
    <property type="match status" value="1"/>
</dbReference>
<protein>
    <submittedName>
        <fullName evidence="8">ATP-dependent Clp protease ATP-binding subunit</fullName>
    </submittedName>
</protein>
<dbReference type="GO" id="GO:0005737">
    <property type="term" value="C:cytoplasm"/>
    <property type="evidence" value="ECO:0007669"/>
    <property type="project" value="TreeGrafter"/>
</dbReference>
<keyword evidence="4 6" id="KW-0143">Chaperone</keyword>
<name>A0A7S8E8B3_9CHLR</name>
<sequence>MTPSPDIPEIEIRERCATLLSTATEEARRLGHNFVGTEHLFIAATRTEDGPTCRLLRRANLSPRHVRNEIRREVGTSDDPIGEVLPMTPRTEIVLSLAIFLAQQEDQHDVSELHMLMALLQEGEGVPVRKLIDLGFDLNFWLQKLILDQQEKIPYDLPAQEEMPWDDDSDFNLSFSDDDLLSPRSPLDSDPDMLPTPLLNRYGRDLTAQAAEGKIGPAYARDKEIRALARTLARSKKNNPLLLGDAGVGKTAIVEGLAFAIFDKTAPMPMQDYRIVQIEIGTLVAGTSLRGQFEERLIGIVEEIKRAQNIILFIDEIHTIVGAGDTIDSNLDAANILKPALARGEIKCIGATTHEEYRRAIAQDPALARRFRTIDVEEPTEADAVVILDAQRKRLEQHHDVRISQDALEAAVKMSVRYLADRRLPDKALDLLDEACTRVTIQTIHPDLLDGEDNRRDVRVADIAAVLSEWTGIPATELTTDDKRRLANLEDALKERVIGQDRAVRMVAEAIKTARAGLNDPNRPIGVFLFLGTSGVGKTELARALADFMFGSEDAMLRLDMSEFHDSHTVARLIGSPPGYKESNQGGQLTDGLRRRPYSVVLLDEIEKAAPEVFDIFLQIFDEGRLSDAHGRRVDARHSVFIMTSNIGTQESSKVLGFGGHQPDETPNFQPFLKQRFRVEFLNRIDEVVTFNMLSRDVLSRILDVQMVELEERLKHQHLKLSMTEEARQFILDESYDPVNGARPLRRTIERLLTRPLSNKIVENNLEPGATIVIALNGDQLEFRERATTDG</sequence>
<evidence type="ECO:0000256" key="4">
    <source>
        <dbReference type="ARBA" id="ARBA00023186"/>
    </source>
</evidence>
<evidence type="ECO:0000313" key="9">
    <source>
        <dbReference type="Proteomes" id="UP000594468"/>
    </source>
</evidence>
<evidence type="ECO:0000313" key="8">
    <source>
        <dbReference type="EMBL" id="QPC82224.1"/>
    </source>
</evidence>
<dbReference type="RefSeq" id="WP_195170293.1">
    <property type="nucleotide sequence ID" value="NZ_CP062983.1"/>
</dbReference>
<dbReference type="InterPro" id="IPR027417">
    <property type="entry name" value="P-loop_NTPase"/>
</dbReference>
<dbReference type="Pfam" id="PF07724">
    <property type="entry name" value="AAA_2"/>
    <property type="match status" value="1"/>
</dbReference>
<dbReference type="KEGG" id="pmet:G4Y79_21450"/>
<dbReference type="InterPro" id="IPR018368">
    <property type="entry name" value="ClpA/B_CS1"/>
</dbReference>
<proteinExistence type="inferred from homology"/>
<dbReference type="SMART" id="SM00382">
    <property type="entry name" value="AAA"/>
    <property type="match status" value="2"/>
</dbReference>
<dbReference type="Gene3D" id="3.40.50.300">
    <property type="entry name" value="P-loop containing nucleotide triphosphate hydrolases"/>
    <property type="match status" value="2"/>
</dbReference>
<dbReference type="SMART" id="SM01086">
    <property type="entry name" value="ClpB_D2-small"/>
    <property type="match status" value="1"/>
</dbReference>
<dbReference type="CDD" id="cd19499">
    <property type="entry name" value="RecA-like_ClpB_Hsp104-like"/>
    <property type="match status" value="1"/>
</dbReference>
<dbReference type="InterPro" id="IPR041546">
    <property type="entry name" value="ClpA/ClpB_AAA_lid"/>
</dbReference>
<keyword evidence="8" id="KW-0378">Hydrolase</keyword>
<dbReference type="InterPro" id="IPR004176">
    <property type="entry name" value="Clp_R_N"/>
</dbReference>
<keyword evidence="3 6" id="KW-0067">ATP-binding</keyword>
<dbReference type="InterPro" id="IPR019489">
    <property type="entry name" value="Clp_ATPase_C"/>
</dbReference>
<dbReference type="GO" id="GO:0008233">
    <property type="term" value="F:peptidase activity"/>
    <property type="evidence" value="ECO:0007669"/>
    <property type="project" value="UniProtKB-KW"/>
</dbReference>
<dbReference type="InterPro" id="IPR050130">
    <property type="entry name" value="ClpA_ClpB"/>
</dbReference>
<dbReference type="Proteomes" id="UP000594468">
    <property type="component" value="Chromosome"/>
</dbReference>
<dbReference type="InterPro" id="IPR003593">
    <property type="entry name" value="AAA+_ATPase"/>
</dbReference>
<dbReference type="Pfam" id="PF00004">
    <property type="entry name" value="AAA"/>
    <property type="match status" value="1"/>
</dbReference>
<dbReference type="InterPro" id="IPR028299">
    <property type="entry name" value="ClpA/B_CS2"/>
</dbReference>
<dbReference type="InterPro" id="IPR001270">
    <property type="entry name" value="ClpA/B"/>
</dbReference>
<gene>
    <name evidence="8" type="ORF">G4Y79_21450</name>
</gene>
<dbReference type="Gene3D" id="1.10.8.60">
    <property type="match status" value="2"/>
</dbReference>
<evidence type="ECO:0000256" key="2">
    <source>
        <dbReference type="ARBA" id="ARBA00022741"/>
    </source>
</evidence>
<dbReference type="GO" id="GO:0034605">
    <property type="term" value="P:cellular response to heat"/>
    <property type="evidence" value="ECO:0007669"/>
    <property type="project" value="TreeGrafter"/>
</dbReference>
<dbReference type="PROSITE" id="PS00871">
    <property type="entry name" value="CLPAB_2"/>
    <property type="match status" value="1"/>
</dbReference>
<dbReference type="Pfam" id="PF17871">
    <property type="entry name" value="AAA_lid_9"/>
    <property type="match status" value="1"/>
</dbReference>
<keyword evidence="8" id="KW-0645">Protease</keyword>
<evidence type="ECO:0000256" key="5">
    <source>
        <dbReference type="PROSITE-ProRule" id="PRU01251"/>
    </source>
</evidence>
<feature type="domain" description="Clp R" evidence="7">
    <location>
        <begin position="1"/>
        <end position="76"/>
    </location>
</feature>
<dbReference type="InterPro" id="IPR036628">
    <property type="entry name" value="Clp_N_dom_sf"/>
</dbReference>
<dbReference type="CDD" id="cd00009">
    <property type="entry name" value="AAA"/>
    <property type="match status" value="1"/>
</dbReference>
<evidence type="ECO:0000256" key="1">
    <source>
        <dbReference type="ARBA" id="ARBA00022737"/>
    </source>
</evidence>
<keyword evidence="2 6" id="KW-0547">Nucleotide-binding</keyword>
<evidence type="ECO:0000259" key="7">
    <source>
        <dbReference type="PROSITE" id="PS51903"/>
    </source>
</evidence>
<evidence type="ECO:0000256" key="6">
    <source>
        <dbReference type="RuleBase" id="RU004432"/>
    </source>
</evidence>
<dbReference type="GO" id="GO:0005524">
    <property type="term" value="F:ATP binding"/>
    <property type="evidence" value="ECO:0007669"/>
    <property type="project" value="UniProtKB-KW"/>
</dbReference>
<dbReference type="AlphaFoldDB" id="A0A7S8E8B3"/>
<dbReference type="PANTHER" id="PTHR11638">
    <property type="entry name" value="ATP-DEPENDENT CLP PROTEASE"/>
    <property type="match status" value="1"/>
</dbReference>
<dbReference type="GO" id="GO:0016887">
    <property type="term" value="F:ATP hydrolysis activity"/>
    <property type="evidence" value="ECO:0007669"/>
    <property type="project" value="InterPro"/>
</dbReference>
<comment type="similarity">
    <text evidence="6">Belongs to the ClpA/ClpB family.</text>
</comment>
<dbReference type="SUPFAM" id="SSF52540">
    <property type="entry name" value="P-loop containing nucleoside triphosphate hydrolases"/>
    <property type="match status" value="2"/>
</dbReference>
<dbReference type="EMBL" id="CP062983">
    <property type="protein sequence ID" value="QPC82224.1"/>
    <property type="molecule type" value="Genomic_DNA"/>
</dbReference>
<dbReference type="Gene3D" id="1.10.1780.10">
    <property type="entry name" value="Clp, N-terminal domain"/>
    <property type="match status" value="1"/>
</dbReference>
<organism evidence="8 9">
    <name type="scientific">Phototrophicus methaneseepsis</name>
    <dbReference type="NCBI Taxonomy" id="2710758"/>
    <lineage>
        <taxon>Bacteria</taxon>
        <taxon>Bacillati</taxon>
        <taxon>Chloroflexota</taxon>
        <taxon>Candidatus Thermofontia</taxon>
        <taxon>Phototrophicales</taxon>
        <taxon>Phototrophicaceae</taxon>
        <taxon>Phototrophicus</taxon>
    </lineage>
</organism>
<accession>A0A7S8E8B3</accession>
<dbReference type="Pfam" id="PF02861">
    <property type="entry name" value="Clp_N"/>
    <property type="match status" value="1"/>
</dbReference>
<dbReference type="GO" id="GO:0006508">
    <property type="term" value="P:proteolysis"/>
    <property type="evidence" value="ECO:0007669"/>
    <property type="project" value="UniProtKB-KW"/>
</dbReference>
<dbReference type="PRINTS" id="PR00300">
    <property type="entry name" value="CLPPROTEASEA"/>
</dbReference>
<dbReference type="InterPro" id="IPR003959">
    <property type="entry name" value="ATPase_AAA_core"/>
</dbReference>
<dbReference type="PROSITE" id="PS00870">
    <property type="entry name" value="CLPAB_1"/>
    <property type="match status" value="1"/>
</dbReference>
<dbReference type="FunFam" id="3.40.50.300:FF:000025">
    <property type="entry name" value="ATP-dependent Clp protease subunit"/>
    <property type="match status" value="1"/>
</dbReference>
<evidence type="ECO:0000256" key="3">
    <source>
        <dbReference type="ARBA" id="ARBA00022840"/>
    </source>
</evidence>
<dbReference type="Pfam" id="PF10431">
    <property type="entry name" value="ClpB_D2-small"/>
    <property type="match status" value="1"/>
</dbReference>
<reference evidence="8 9" key="1">
    <citation type="submission" date="2020-02" db="EMBL/GenBank/DDBJ databases">
        <authorList>
            <person name="Zheng R.K."/>
            <person name="Sun C.M."/>
        </authorList>
    </citation>
    <scope>NUCLEOTIDE SEQUENCE [LARGE SCALE GENOMIC DNA]</scope>
    <source>
        <strain evidence="9">rifampicinis</strain>
    </source>
</reference>